<dbReference type="EMBL" id="JAEKPD010000009">
    <property type="protein sequence ID" value="MBJ3763183.1"/>
    <property type="molecule type" value="Genomic_DNA"/>
</dbReference>
<comment type="caution">
    <text evidence="1">The sequence shown here is derived from an EMBL/GenBank/DDBJ whole genome shotgun (WGS) entry which is preliminary data.</text>
</comment>
<accession>A0A934IHT8</accession>
<reference evidence="1" key="1">
    <citation type="submission" date="2020-12" db="EMBL/GenBank/DDBJ databases">
        <title>Bacterial taxonomy.</title>
        <authorList>
            <person name="Pan X."/>
        </authorList>
    </citation>
    <scope>NUCLEOTIDE SEQUENCE</scope>
    <source>
        <strain evidence="1">KCTC 52957</strain>
    </source>
</reference>
<dbReference type="RefSeq" id="WP_198916360.1">
    <property type="nucleotide sequence ID" value="NZ_JAEKPD010000009.1"/>
</dbReference>
<keyword evidence="2" id="KW-1185">Reference proteome</keyword>
<evidence type="ECO:0000313" key="1">
    <source>
        <dbReference type="EMBL" id="MBJ3763183.1"/>
    </source>
</evidence>
<protein>
    <submittedName>
        <fullName evidence="1">Uncharacterized protein</fullName>
    </submittedName>
</protein>
<name>A0A934IHT8_9RHOB</name>
<proteinExistence type="predicted"/>
<sequence length="118" mass="13222">MSDLREQQLRSLADLAHLIKERELGKVANIVAHMNRLKADVAQIERAKETRQNQTDLDAARLSGAEVAWMAWTDAQLARNQAQLAALRVTHEAALRAASKAFGRSDVLRKLADPERNR</sequence>
<organism evidence="1 2">
    <name type="scientific">Palleronia pontilimi</name>
    <dbReference type="NCBI Taxonomy" id="1964209"/>
    <lineage>
        <taxon>Bacteria</taxon>
        <taxon>Pseudomonadati</taxon>
        <taxon>Pseudomonadota</taxon>
        <taxon>Alphaproteobacteria</taxon>
        <taxon>Rhodobacterales</taxon>
        <taxon>Roseobacteraceae</taxon>
        <taxon>Palleronia</taxon>
    </lineage>
</organism>
<dbReference type="AlphaFoldDB" id="A0A934IHT8"/>
<dbReference type="Proteomes" id="UP000642488">
    <property type="component" value="Unassembled WGS sequence"/>
</dbReference>
<evidence type="ECO:0000313" key="2">
    <source>
        <dbReference type="Proteomes" id="UP000642488"/>
    </source>
</evidence>
<gene>
    <name evidence="1" type="ORF">ILP92_10545</name>
</gene>